<accession>A0A6G1FWZ2</accession>
<evidence type="ECO:0000313" key="2">
    <source>
        <dbReference type="EMBL" id="KAF1810222.1"/>
    </source>
</evidence>
<keyword evidence="3" id="KW-1185">Reference proteome</keyword>
<sequence>MLCCSIIVARQSICINLAALAGLRICSIVSPSSPSDPLLPQEDKSRPSDSELAAKIPAPRSISYVVFSCCTHLNTYTAHPRTQSSGTHLVGTHSGSRRRQIASRRNLAIRIVTPEGWAEEWPNLPRDSLNTPPALGINIPSRSDTKEEATSRRTRSLDSSFVSVATRKPCY</sequence>
<dbReference type="EMBL" id="ML975167">
    <property type="protein sequence ID" value="KAF1810222.1"/>
    <property type="molecule type" value="Genomic_DNA"/>
</dbReference>
<name>A0A6G1FWZ2_9PEZI</name>
<evidence type="ECO:0000313" key="4">
    <source>
        <dbReference type="RefSeq" id="XP_033531853.1"/>
    </source>
</evidence>
<protein>
    <submittedName>
        <fullName evidence="2 4">Uncharacterized protein</fullName>
    </submittedName>
</protein>
<dbReference type="GeneID" id="54414139"/>
<evidence type="ECO:0000256" key="1">
    <source>
        <dbReference type="SAM" id="MobiDB-lite"/>
    </source>
</evidence>
<feature type="region of interest" description="Disordered" evidence="1">
    <location>
        <begin position="32"/>
        <end position="52"/>
    </location>
</feature>
<organism evidence="2">
    <name type="scientific">Eremomyces bilateralis CBS 781.70</name>
    <dbReference type="NCBI Taxonomy" id="1392243"/>
    <lineage>
        <taxon>Eukaryota</taxon>
        <taxon>Fungi</taxon>
        <taxon>Dikarya</taxon>
        <taxon>Ascomycota</taxon>
        <taxon>Pezizomycotina</taxon>
        <taxon>Dothideomycetes</taxon>
        <taxon>Dothideomycetes incertae sedis</taxon>
        <taxon>Eremomycetales</taxon>
        <taxon>Eremomycetaceae</taxon>
        <taxon>Eremomyces</taxon>
    </lineage>
</organism>
<dbReference type="RefSeq" id="XP_033531853.1">
    <property type="nucleotide sequence ID" value="XM_033673569.1"/>
</dbReference>
<dbReference type="AlphaFoldDB" id="A0A6G1FWZ2"/>
<reference evidence="4" key="2">
    <citation type="submission" date="2020-04" db="EMBL/GenBank/DDBJ databases">
        <authorList>
            <consortium name="NCBI Genome Project"/>
        </authorList>
    </citation>
    <scope>NUCLEOTIDE SEQUENCE</scope>
    <source>
        <strain evidence="4">CBS 781.70</strain>
    </source>
</reference>
<feature type="region of interest" description="Disordered" evidence="1">
    <location>
        <begin position="121"/>
        <end position="162"/>
    </location>
</feature>
<reference evidence="4" key="3">
    <citation type="submission" date="2025-04" db="UniProtKB">
        <authorList>
            <consortium name="RefSeq"/>
        </authorList>
    </citation>
    <scope>IDENTIFICATION</scope>
    <source>
        <strain evidence="4">CBS 781.70</strain>
    </source>
</reference>
<gene>
    <name evidence="2 4" type="ORF">P152DRAFT_103897</name>
</gene>
<proteinExistence type="predicted"/>
<evidence type="ECO:0000313" key="3">
    <source>
        <dbReference type="Proteomes" id="UP000504638"/>
    </source>
</evidence>
<dbReference type="Proteomes" id="UP000504638">
    <property type="component" value="Unplaced"/>
</dbReference>
<reference evidence="2 4" key="1">
    <citation type="submission" date="2020-01" db="EMBL/GenBank/DDBJ databases">
        <authorList>
            <consortium name="DOE Joint Genome Institute"/>
            <person name="Haridas S."/>
            <person name="Albert R."/>
            <person name="Binder M."/>
            <person name="Bloem J."/>
            <person name="Labutti K."/>
            <person name="Salamov A."/>
            <person name="Andreopoulos B."/>
            <person name="Baker S.E."/>
            <person name="Barry K."/>
            <person name="Bills G."/>
            <person name="Bluhm B.H."/>
            <person name="Cannon C."/>
            <person name="Castanera R."/>
            <person name="Culley D.E."/>
            <person name="Daum C."/>
            <person name="Ezra D."/>
            <person name="Gonzalez J.B."/>
            <person name="Henrissat B."/>
            <person name="Kuo A."/>
            <person name="Liang C."/>
            <person name="Lipzen A."/>
            <person name="Lutzoni F."/>
            <person name="Magnuson J."/>
            <person name="Mondo S."/>
            <person name="Nolan M."/>
            <person name="Ohm R."/>
            <person name="Pangilinan J."/>
            <person name="Park H.-J."/>
            <person name="Ramirez L."/>
            <person name="Alfaro M."/>
            <person name="Sun H."/>
            <person name="Tritt A."/>
            <person name="Yoshinaga Y."/>
            <person name="Zwiers L.-H."/>
            <person name="Turgeon B.G."/>
            <person name="Goodwin S.B."/>
            <person name="Spatafora J.W."/>
            <person name="Crous P.W."/>
            <person name="Grigoriev I.V."/>
        </authorList>
    </citation>
    <scope>NUCLEOTIDE SEQUENCE</scope>
    <source>
        <strain evidence="2 4">CBS 781.70</strain>
    </source>
</reference>